<dbReference type="PANTHER" id="PTHR30580">
    <property type="entry name" value="PRIMOSOMAL PROTEIN N"/>
    <property type="match status" value="1"/>
</dbReference>
<dbReference type="InterPro" id="IPR005259">
    <property type="entry name" value="PriA"/>
</dbReference>
<comment type="cofactor">
    <cofactor evidence="8">
        <name>Zn(2+)</name>
        <dbReference type="ChEBI" id="CHEBI:29105"/>
    </cofactor>
    <text evidence="8">Binds 2 zinc ions per subunit.</text>
</comment>
<dbReference type="GO" id="GO:0006302">
    <property type="term" value="P:double-strand break repair"/>
    <property type="evidence" value="ECO:0007669"/>
    <property type="project" value="InterPro"/>
</dbReference>
<evidence type="ECO:0000313" key="11">
    <source>
        <dbReference type="Proteomes" id="UP000324288"/>
    </source>
</evidence>
<evidence type="ECO:0000256" key="2">
    <source>
        <dbReference type="ARBA" id="ARBA00022705"/>
    </source>
</evidence>
<evidence type="ECO:0000256" key="1">
    <source>
        <dbReference type="ARBA" id="ARBA00022515"/>
    </source>
</evidence>
<dbReference type="GO" id="GO:1990077">
    <property type="term" value="C:primosome complex"/>
    <property type="evidence" value="ECO:0007669"/>
    <property type="project" value="UniProtKB-UniRule"/>
</dbReference>
<dbReference type="GO" id="GO:0008270">
    <property type="term" value="F:zinc ion binding"/>
    <property type="evidence" value="ECO:0007669"/>
    <property type="project" value="UniProtKB-UniRule"/>
</dbReference>
<feature type="binding site" evidence="8">
    <location>
        <position position="404"/>
    </location>
    <ligand>
        <name>Zn(2+)</name>
        <dbReference type="ChEBI" id="CHEBI:29105"/>
        <label>2</label>
    </ligand>
</feature>
<dbReference type="InterPro" id="IPR042115">
    <property type="entry name" value="PriA_3primeBD_sf"/>
</dbReference>
<sequence>MASSSRLAAENPIARILPLLDVPHLDRGFDYSVPAELAEEAQPGTRVRVTFHGRQVDGYVLERLEDSDYPGELTPLRKVVSSHQVLTGSFRELVEWTARRYAGTVADVIRLAVPPRVSRVDKEDLPTPRAVDTDTGVDCEPMLSAESQTAWARYRWGTSMVGALPGQRVRAAWQLLPDEDLAARVCDLIRIARHSGGAVLVLVPDQYDLDPLLTHVRHTLGSDGIVGLSAASGQAPRYRTWLHALYGAVDVVIGTRAAAFTPLPNLHTVLLLDDGDDIFADPRAPYPHPRDVLAHRAEAEGANFLAAGWMVSIAMSQRVADGWAHYLQPERTELKASLPRITAPGDSEKALERDPLARAARIPHTAFRAVKASLERGEPALFQVPRRGYIPTLVCGNCHEPARCRHCGGPLSLPHSRGRTDQAQLPVCRWCGTPEPRFTCPHCGSHKLRAATIGAGRTAEELGRAFPGFPIILSYGDERKETIPIGPAIVVSTPGSEPLAPTGYGALVMLDPWALTQRPDLSAEEDTLRLWCNAVRLVRPFAYGGEAIVAGDPSHPLVQGLIRWDPCGVAERLRLERKNAQLPPSQHLIAIDGAFAAVTECAGEINAEVPVTTLGPVELPAFAALPAGSTDIDDEPVRILLRVHPSQFTELLGAVRKIVRYRSASNRAEPVRIQVDPVHIG</sequence>
<proteinExistence type="inferred from homology"/>
<reference evidence="10 11" key="1">
    <citation type="submission" date="2019-04" db="EMBL/GenBank/DDBJ databases">
        <authorList>
            <person name="Seth-Smith MB H."/>
            <person name="Seth-Smith H."/>
        </authorList>
    </citation>
    <scope>NUCLEOTIDE SEQUENCE [LARGE SCALE GENOMIC DNA]</scope>
    <source>
        <strain evidence="10">USB-603019</strain>
    </source>
</reference>
<comment type="caution">
    <text evidence="8">As this protein does not have any detectable helicase domains, it probably does not have helicase activity.</text>
</comment>
<keyword evidence="1 8" id="KW-0639">Primosome</keyword>
<keyword evidence="3 8" id="KW-0479">Metal-binding</keyword>
<keyword evidence="2 8" id="KW-0235">DNA replication</keyword>
<dbReference type="GO" id="GO:0006310">
    <property type="term" value="P:DNA recombination"/>
    <property type="evidence" value="ECO:0007669"/>
    <property type="project" value="InterPro"/>
</dbReference>
<dbReference type="InterPro" id="IPR027417">
    <property type="entry name" value="P-loop_NTPase"/>
</dbReference>
<dbReference type="GO" id="GO:0006270">
    <property type="term" value="P:DNA replication initiation"/>
    <property type="evidence" value="ECO:0007669"/>
    <property type="project" value="TreeGrafter"/>
</dbReference>
<gene>
    <name evidence="10" type="primary">priA_1</name>
    <name evidence="8" type="synonym">priA</name>
    <name evidence="10" type="ORF">LC603019_00078</name>
</gene>
<feature type="binding site" evidence="8">
    <location>
        <position position="395"/>
    </location>
    <ligand>
        <name>Zn(2+)</name>
        <dbReference type="ChEBI" id="CHEBI:29105"/>
        <label>1</label>
    </ligand>
</feature>
<dbReference type="Proteomes" id="UP000324288">
    <property type="component" value="Chromosome"/>
</dbReference>
<evidence type="ECO:0000256" key="8">
    <source>
        <dbReference type="HAMAP-Rule" id="MF_00983"/>
    </source>
</evidence>
<name>A0A5E3ZVD8_9ACTN</name>
<keyword evidence="4 8" id="KW-0547">Nucleotide-binding</keyword>
<organism evidence="10 11">
    <name type="scientific">Lawsonella clevelandensis</name>
    <dbReference type="NCBI Taxonomy" id="1528099"/>
    <lineage>
        <taxon>Bacteria</taxon>
        <taxon>Bacillati</taxon>
        <taxon>Actinomycetota</taxon>
        <taxon>Actinomycetes</taxon>
        <taxon>Mycobacteriales</taxon>
        <taxon>Lawsonellaceae</taxon>
        <taxon>Lawsonella</taxon>
    </lineage>
</organism>
<feature type="binding site" evidence="8">
    <location>
        <position position="407"/>
    </location>
    <ligand>
        <name>Zn(2+)</name>
        <dbReference type="ChEBI" id="CHEBI:29105"/>
        <label>2</label>
    </ligand>
</feature>
<accession>A0A5E3ZVD8</accession>
<dbReference type="EMBL" id="LR584267">
    <property type="protein sequence ID" value="VHN99538.1"/>
    <property type="molecule type" value="Genomic_DNA"/>
</dbReference>
<comment type="subunit">
    <text evidence="8">Component of the replication restart primosome.</text>
</comment>
<dbReference type="GeneID" id="84895576"/>
<comment type="similarity">
    <text evidence="8">Belongs to the helicase family. PriA subfamily.</text>
</comment>
<keyword evidence="11" id="KW-1185">Reference proteome</keyword>
<feature type="domain" description="Primosomal protein N' 3' DNA-binding" evidence="9">
    <location>
        <begin position="19"/>
        <end position="114"/>
    </location>
</feature>
<dbReference type="GO" id="GO:0003677">
    <property type="term" value="F:DNA binding"/>
    <property type="evidence" value="ECO:0007669"/>
    <property type="project" value="UniProtKB-UniRule"/>
</dbReference>
<evidence type="ECO:0000256" key="3">
    <source>
        <dbReference type="ARBA" id="ARBA00022723"/>
    </source>
</evidence>
<dbReference type="GO" id="GO:0005524">
    <property type="term" value="F:ATP binding"/>
    <property type="evidence" value="ECO:0007669"/>
    <property type="project" value="UniProtKB-UniRule"/>
</dbReference>
<feature type="binding site" evidence="8">
    <location>
        <position position="440"/>
    </location>
    <ligand>
        <name>Zn(2+)</name>
        <dbReference type="ChEBI" id="CHEBI:29105"/>
        <label>1</label>
    </ligand>
</feature>
<keyword evidence="6 8" id="KW-0067">ATP-binding</keyword>
<evidence type="ECO:0000256" key="6">
    <source>
        <dbReference type="ARBA" id="ARBA00022840"/>
    </source>
</evidence>
<dbReference type="Gene3D" id="3.40.1440.60">
    <property type="entry name" value="PriA, 3(prime) DNA-binding domain"/>
    <property type="match status" value="1"/>
</dbReference>
<feature type="binding site" evidence="8">
    <location>
        <position position="431"/>
    </location>
    <ligand>
        <name>Zn(2+)</name>
        <dbReference type="ChEBI" id="CHEBI:29105"/>
        <label>2</label>
    </ligand>
</feature>
<dbReference type="GO" id="GO:0006269">
    <property type="term" value="P:DNA replication, synthesis of primer"/>
    <property type="evidence" value="ECO:0007669"/>
    <property type="project" value="UniProtKB-KW"/>
</dbReference>
<dbReference type="Gene3D" id="3.40.50.300">
    <property type="entry name" value="P-loop containing nucleotide triphosphate hydrolases"/>
    <property type="match status" value="1"/>
</dbReference>
<evidence type="ECO:0000256" key="7">
    <source>
        <dbReference type="ARBA" id="ARBA00023125"/>
    </source>
</evidence>
<dbReference type="OrthoDB" id="3177118at2"/>
<dbReference type="PANTHER" id="PTHR30580:SF0">
    <property type="entry name" value="PRIMOSOMAL PROTEIN N"/>
    <property type="match status" value="1"/>
</dbReference>
<evidence type="ECO:0000313" key="10">
    <source>
        <dbReference type="EMBL" id="VHN99538.1"/>
    </source>
</evidence>
<dbReference type="RefSeq" id="WP_148417434.1">
    <property type="nucleotide sequence ID" value="NZ_CAJPTR010000002.1"/>
</dbReference>
<feature type="binding site" evidence="8">
    <location>
        <position position="428"/>
    </location>
    <ligand>
        <name>Zn(2+)</name>
        <dbReference type="ChEBI" id="CHEBI:29105"/>
        <label>2</label>
    </ligand>
</feature>
<dbReference type="HAMAP" id="MF_00983">
    <property type="entry name" value="PriA"/>
    <property type="match status" value="1"/>
</dbReference>
<keyword evidence="7 8" id="KW-0238">DNA-binding</keyword>
<dbReference type="AlphaFoldDB" id="A0A5E3ZVD8"/>
<evidence type="ECO:0000259" key="9">
    <source>
        <dbReference type="Pfam" id="PF17764"/>
    </source>
</evidence>
<dbReference type="Pfam" id="PF17764">
    <property type="entry name" value="PriA_3primeBD"/>
    <property type="match status" value="1"/>
</dbReference>
<comment type="function">
    <text evidence="8">Initiates the restart of stalled replication forks, which reloads the replicative helicase on sites other than the origin of replication. Recognizes and binds to abandoned replication forks and remodels them to uncover a helicase loading site. Promotes assembly of the primosome at these replication forks.</text>
</comment>
<protein>
    <recommendedName>
        <fullName evidence="8">Probable replication restart protein PriA</fullName>
    </recommendedName>
    <alternativeName>
        <fullName evidence="8">Putative ATP-dependent DNA helicase PriA</fullName>
    </alternativeName>
</protein>
<dbReference type="GO" id="GO:0043138">
    <property type="term" value="F:3'-5' DNA helicase activity"/>
    <property type="evidence" value="ECO:0007669"/>
    <property type="project" value="TreeGrafter"/>
</dbReference>
<feature type="binding site" evidence="8">
    <location>
        <position position="398"/>
    </location>
    <ligand>
        <name>Zn(2+)</name>
        <dbReference type="ChEBI" id="CHEBI:29105"/>
        <label>1</label>
    </ligand>
</feature>
<evidence type="ECO:0000256" key="5">
    <source>
        <dbReference type="ARBA" id="ARBA00022833"/>
    </source>
</evidence>
<keyword evidence="5 8" id="KW-0862">Zinc</keyword>
<feature type="binding site" evidence="8">
    <location>
        <position position="443"/>
    </location>
    <ligand>
        <name>Zn(2+)</name>
        <dbReference type="ChEBI" id="CHEBI:29105"/>
        <label>1</label>
    </ligand>
</feature>
<dbReference type="InterPro" id="IPR041222">
    <property type="entry name" value="PriA_3primeBD"/>
</dbReference>
<evidence type="ECO:0000256" key="4">
    <source>
        <dbReference type="ARBA" id="ARBA00022741"/>
    </source>
</evidence>